<accession>A0ABD0RHE8</accession>
<evidence type="ECO:0000256" key="1">
    <source>
        <dbReference type="SAM" id="MobiDB-lite"/>
    </source>
</evidence>
<gene>
    <name evidence="2" type="ORF">M9458_005838</name>
</gene>
<name>A0ABD0RHE8_CIRMR</name>
<organism evidence="2 3">
    <name type="scientific">Cirrhinus mrigala</name>
    <name type="common">Mrigala</name>
    <dbReference type="NCBI Taxonomy" id="683832"/>
    <lineage>
        <taxon>Eukaryota</taxon>
        <taxon>Metazoa</taxon>
        <taxon>Chordata</taxon>
        <taxon>Craniata</taxon>
        <taxon>Vertebrata</taxon>
        <taxon>Euteleostomi</taxon>
        <taxon>Actinopterygii</taxon>
        <taxon>Neopterygii</taxon>
        <taxon>Teleostei</taxon>
        <taxon>Ostariophysi</taxon>
        <taxon>Cypriniformes</taxon>
        <taxon>Cyprinidae</taxon>
        <taxon>Labeoninae</taxon>
        <taxon>Labeonini</taxon>
        <taxon>Cirrhinus</taxon>
    </lineage>
</organism>
<feature type="non-terminal residue" evidence="2">
    <location>
        <position position="1"/>
    </location>
</feature>
<sequence length="60" mass="6106">SALPSQTSLSVGSDLFDVPSGPTRKTPESFLGPNAALVNLDSLVSKPPQQAPVSNPFLAG</sequence>
<evidence type="ECO:0000313" key="2">
    <source>
        <dbReference type="EMBL" id="KAL0197298.1"/>
    </source>
</evidence>
<proteinExistence type="predicted"/>
<feature type="non-terminal residue" evidence="2">
    <location>
        <position position="60"/>
    </location>
</feature>
<dbReference type="AlphaFoldDB" id="A0ABD0RHE8"/>
<reference evidence="2 3" key="1">
    <citation type="submission" date="2024-05" db="EMBL/GenBank/DDBJ databases">
        <title>Genome sequencing and assembly of Indian major carp, Cirrhinus mrigala (Hamilton, 1822).</title>
        <authorList>
            <person name="Mohindra V."/>
            <person name="Chowdhury L.M."/>
            <person name="Lal K."/>
            <person name="Jena J.K."/>
        </authorList>
    </citation>
    <scope>NUCLEOTIDE SEQUENCE [LARGE SCALE GENOMIC DNA]</scope>
    <source>
        <strain evidence="2">CM1030</strain>
        <tissue evidence="2">Blood</tissue>
    </source>
</reference>
<evidence type="ECO:0000313" key="3">
    <source>
        <dbReference type="Proteomes" id="UP001529510"/>
    </source>
</evidence>
<feature type="compositionally biased region" description="Polar residues" evidence="1">
    <location>
        <begin position="1"/>
        <end position="11"/>
    </location>
</feature>
<protein>
    <recommendedName>
        <fullName evidence="4">Epsin 2</fullName>
    </recommendedName>
</protein>
<dbReference type="Proteomes" id="UP001529510">
    <property type="component" value="Unassembled WGS sequence"/>
</dbReference>
<dbReference type="EMBL" id="JAMKFB020000003">
    <property type="protein sequence ID" value="KAL0197298.1"/>
    <property type="molecule type" value="Genomic_DNA"/>
</dbReference>
<comment type="caution">
    <text evidence="2">The sequence shown here is derived from an EMBL/GenBank/DDBJ whole genome shotgun (WGS) entry which is preliminary data.</text>
</comment>
<feature type="region of interest" description="Disordered" evidence="1">
    <location>
        <begin position="1"/>
        <end position="30"/>
    </location>
</feature>
<keyword evidence="3" id="KW-1185">Reference proteome</keyword>
<evidence type="ECO:0008006" key="4">
    <source>
        <dbReference type="Google" id="ProtNLM"/>
    </source>
</evidence>